<organism evidence="1 2">
    <name type="scientific">Nocardia cerradoensis</name>
    <dbReference type="NCBI Taxonomy" id="85688"/>
    <lineage>
        <taxon>Bacteria</taxon>
        <taxon>Bacillati</taxon>
        <taxon>Actinomycetota</taxon>
        <taxon>Actinomycetes</taxon>
        <taxon>Mycobacteriales</taxon>
        <taxon>Nocardiaceae</taxon>
        <taxon>Nocardia</taxon>
    </lineage>
</organism>
<dbReference type="EMBL" id="NGAF01000001">
    <property type="protein sequence ID" value="OXR47172.1"/>
    <property type="molecule type" value="Genomic_DNA"/>
</dbReference>
<dbReference type="Proteomes" id="UP000215506">
    <property type="component" value="Unassembled WGS sequence"/>
</dbReference>
<sequence length="67" mass="7059">MIRSACERVAGMEPVSVAAASSQIREACRISPASIFSVPLWICSCVMDSKCSMALTYWGSVCDAAGP</sequence>
<evidence type="ECO:0000313" key="2">
    <source>
        <dbReference type="Proteomes" id="UP000215506"/>
    </source>
</evidence>
<gene>
    <name evidence="1" type="ORF">B7C42_00294</name>
</gene>
<name>A0A231HEC0_9NOCA</name>
<evidence type="ECO:0000313" key="1">
    <source>
        <dbReference type="EMBL" id="OXR47172.1"/>
    </source>
</evidence>
<dbReference type="AlphaFoldDB" id="A0A231HEC0"/>
<comment type="caution">
    <text evidence="1">The sequence shown here is derived from an EMBL/GenBank/DDBJ whole genome shotgun (WGS) entry which is preliminary data.</text>
</comment>
<reference evidence="1 2" key="1">
    <citation type="submission" date="2017-07" db="EMBL/GenBank/DDBJ databases">
        <title>First draft Genome Sequence of Nocardia cerradoensis isolated from human infection.</title>
        <authorList>
            <person name="Carrasco G."/>
        </authorList>
    </citation>
    <scope>NUCLEOTIDE SEQUENCE [LARGE SCALE GENOMIC DNA]</scope>
    <source>
        <strain evidence="1 2">CNM20130759</strain>
    </source>
</reference>
<protein>
    <submittedName>
        <fullName evidence="1">Uncharacterized protein</fullName>
    </submittedName>
</protein>
<proteinExistence type="predicted"/>
<accession>A0A231HEC0</accession>
<keyword evidence="2" id="KW-1185">Reference proteome</keyword>